<feature type="chain" id="PRO_5038414776" description="Copper chaperone NosL" evidence="2">
    <location>
        <begin position="23"/>
        <end position="187"/>
    </location>
</feature>
<reference evidence="3 4" key="1">
    <citation type="submission" date="2017-07" db="EMBL/GenBank/DDBJ databases">
        <title>Genome sequencing and assembly of Paenibacillus rigui.</title>
        <authorList>
            <person name="Mayilraj S."/>
        </authorList>
    </citation>
    <scope>NUCLEOTIDE SEQUENCE [LARGE SCALE GENOMIC DNA]</scope>
    <source>
        <strain evidence="3 4">JCM 16352</strain>
    </source>
</reference>
<comment type="caution">
    <text evidence="3">The sequence shown here is derived from an EMBL/GenBank/DDBJ whole genome shotgun (WGS) entry which is preliminary data.</text>
</comment>
<evidence type="ECO:0000313" key="4">
    <source>
        <dbReference type="Proteomes" id="UP000215509"/>
    </source>
</evidence>
<dbReference type="PROSITE" id="PS51257">
    <property type="entry name" value="PROKAR_LIPOPROTEIN"/>
    <property type="match status" value="1"/>
</dbReference>
<dbReference type="InterPro" id="IPR008719">
    <property type="entry name" value="N2O_reductase_NosL"/>
</dbReference>
<accession>A0A229UI50</accession>
<dbReference type="PANTHER" id="PTHR41247">
    <property type="entry name" value="HTH-TYPE TRANSCRIPTIONAL REPRESSOR YCNK"/>
    <property type="match status" value="1"/>
</dbReference>
<dbReference type="SUPFAM" id="SSF160387">
    <property type="entry name" value="NosL/MerB-like"/>
    <property type="match status" value="1"/>
</dbReference>
<keyword evidence="2" id="KW-0732">Signal</keyword>
<protein>
    <recommendedName>
        <fullName evidence="5">Copper chaperone NosL</fullName>
    </recommendedName>
</protein>
<dbReference type="Proteomes" id="UP000215509">
    <property type="component" value="Unassembled WGS sequence"/>
</dbReference>
<dbReference type="OrthoDB" id="9792749at2"/>
<gene>
    <name evidence="3" type="ORF">CF651_27920</name>
</gene>
<evidence type="ECO:0000313" key="3">
    <source>
        <dbReference type="EMBL" id="OXM83044.1"/>
    </source>
</evidence>
<feature type="compositionally biased region" description="Basic and acidic residues" evidence="1">
    <location>
        <begin position="162"/>
        <end position="171"/>
    </location>
</feature>
<dbReference type="Pfam" id="PF05573">
    <property type="entry name" value="NosL"/>
    <property type="match status" value="1"/>
</dbReference>
<sequence>MKKSIWLLSSLILLFAVLSGCGKEKYTAVPVNEATDKCAICNMQVKDDAFAVQLTTKDGKNYKFDDIGCMNEWVNKNGIETVGAEFVRDYNTKDWIPYNTASYVYDATFKTPMAYGIYSFKDKTSAQKFIDEQKKGKLLASEDLKSHTWERAKGTMDMGGNNHDKQAHSESDGSMQMGGNNKGMHGQ</sequence>
<feature type="signal peptide" evidence="2">
    <location>
        <begin position="1"/>
        <end position="22"/>
    </location>
</feature>
<dbReference type="PANTHER" id="PTHR41247:SF1">
    <property type="entry name" value="HTH-TYPE TRANSCRIPTIONAL REPRESSOR YCNK"/>
    <property type="match status" value="1"/>
</dbReference>
<feature type="region of interest" description="Disordered" evidence="1">
    <location>
        <begin position="153"/>
        <end position="187"/>
    </location>
</feature>
<evidence type="ECO:0008006" key="5">
    <source>
        <dbReference type="Google" id="ProtNLM"/>
    </source>
</evidence>
<evidence type="ECO:0000256" key="1">
    <source>
        <dbReference type="SAM" id="MobiDB-lite"/>
    </source>
</evidence>
<keyword evidence="4" id="KW-1185">Reference proteome</keyword>
<proteinExistence type="predicted"/>
<name>A0A229UI50_9BACL</name>
<dbReference type="AlphaFoldDB" id="A0A229UI50"/>
<organism evidence="3 4">
    <name type="scientific">Paenibacillus rigui</name>
    <dbReference type="NCBI Taxonomy" id="554312"/>
    <lineage>
        <taxon>Bacteria</taxon>
        <taxon>Bacillati</taxon>
        <taxon>Bacillota</taxon>
        <taxon>Bacilli</taxon>
        <taxon>Bacillales</taxon>
        <taxon>Paenibacillaceae</taxon>
        <taxon>Paenibacillus</taxon>
    </lineage>
</organism>
<dbReference type="EMBL" id="NMQW01000052">
    <property type="protein sequence ID" value="OXM83044.1"/>
    <property type="molecule type" value="Genomic_DNA"/>
</dbReference>
<dbReference type="RefSeq" id="WP_094018141.1">
    <property type="nucleotide sequence ID" value="NZ_NMQW01000052.1"/>
</dbReference>
<evidence type="ECO:0000256" key="2">
    <source>
        <dbReference type="SAM" id="SignalP"/>
    </source>
</evidence>